<proteinExistence type="predicted"/>
<dbReference type="EMBL" id="CQEM01000002">
    <property type="protein sequence ID" value="CNK64653.1"/>
    <property type="molecule type" value="Genomic_DNA"/>
</dbReference>
<name>A0A0T9T6M4_YERAE</name>
<dbReference type="Pfam" id="PF03891">
    <property type="entry name" value="DUF333"/>
    <property type="match status" value="1"/>
</dbReference>
<dbReference type="STRING" id="28152.CH54_359"/>
<dbReference type="InterPro" id="IPR005590">
    <property type="entry name" value="DUF333"/>
</dbReference>
<dbReference type="Proteomes" id="UP000040088">
    <property type="component" value="Unassembled WGS sequence"/>
</dbReference>
<dbReference type="RefSeq" id="WP_050124975.1">
    <property type="nucleotide sequence ID" value="NZ_CABHQI010000002.1"/>
</dbReference>
<dbReference type="GeneID" id="61902806"/>
<protein>
    <submittedName>
        <fullName evidence="2">Putative lipoprotein</fullName>
    </submittedName>
</protein>
<keyword evidence="2" id="KW-0449">Lipoprotein</keyword>
<sequence length="99" mass="10086">MKSLSWFVGGAVFFLAACSSSDPTDTTSNGNATYEPVQQATSAHANVSMANPASVNCANAGGVLTLAKQLNGGSVGMCQLPDGKRCEEWALMRGACPAS</sequence>
<feature type="chain" id="PRO_5006697439" evidence="1">
    <location>
        <begin position="22"/>
        <end position="99"/>
    </location>
</feature>
<keyword evidence="1" id="KW-0732">Signal</keyword>
<dbReference type="PANTHER" id="PTHR38008:SF1">
    <property type="entry name" value="DUF333 DOMAIN-CONTAINING PROTEIN"/>
    <property type="match status" value="1"/>
</dbReference>
<organism evidence="2 3">
    <name type="scientific">Yersinia aleksiciae</name>
    <dbReference type="NCBI Taxonomy" id="263819"/>
    <lineage>
        <taxon>Bacteria</taxon>
        <taxon>Pseudomonadati</taxon>
        <taxon>Pseudomonadota</taxon>
        <taxon>Gammaproteobacteria</taxon>
        <taxon>Enterobacterales</taxon>
        <taxon>Yersiniaceae</taxon>
        <taxon>Yersinia</taxon>
    </lineage>
</organism>
<dbReference type="PANTHER" id="PTHR38008">
    <property type="entry name" value="HEMOLYSIN-RELATED"/>
    <property type="match status" value="1"/>
</dbReference>
<evidence type="ECO:0000313" key="3">
    <source>
        <dbReference type="Proteomes" id="UP000040088"/>
    </source>
</evidence>
<feature type="signal peptide" evidence="1">
    <location>
        <begin position="1"/>
        <end position="21"/>
    </location>
</feature>
<gene>
    <name evidence="2" type="ORF">ERS008460_00440</name>
</gene>
<accession>A0A0T9T6M4</accession>
<dbReference type="AlphaFoldDB" id="A0A0T9T6M4"/>
<dbReference type="PROSITE" id="PS51257">
    <property type="entry name" value="PROKAR_LIPOPROTEIN"/>
    <property type="match status" value="1"/>
</dbReference>
<evidence type="ECO:0000256" key="1">
    <source>
        <dbReference type="SAM" id="SignalP"/>
    </source>
</evidence>
<dbReference type="OrthoDB" id="7065744at2"/>
<reference evidence="3" key="1">
    <citation type="submission" date="2015-03" db="EMBL/GenBank/DDBJ databases">
        <authorList>
            <consortium name="Pathogen Informatics"/>
        </authorList>
    </citation>
    <scope>NUCLEOTIDE SEQUENCE [LARGE SCALE GENOMIC DNA]</scope>
    <source>
        <strain evidence="3">IP27925</strain>
    </source>
</reference>
<evidence type="ECO:0000313" key="2">
    <source>
        <dbReference type="EMBL" id="CNK64653.1"/>
    </source>
</evidence>